<dbReference type="InterPro" id="IPR000182">
    <property type="entry name" value="GNAT_dom"/>
</dbReference>
<dbReference type="InterPro" id="IPR016181">
    <property type="entry name" value="Acyl_CoA_acyltransferase"/>
</dbReference>
<sequence length="283" mass="30624">MTRTDDYQVRTMRREELAFAIELAAREGWNPGLHDAECFHAADPDGFLVGELAGDPIACISAVSYAGRYGFIGLYIVRPEFRGQGYGWRLWQAGMARLGGHNVGLDGVVAQQGNYAKSGFRLAYRNVRYRGRAQAGTVHASIAPASAVAFEAIRDFDRHVFPEPRDEFLRAWLAQPGAGAYVAREGGRLAGFTVVRPCREGWKIGPLSADDAQVALRLHAAACAHAGAGATVFVDVPEANPDAKPFLAALNLTPVFETARMYTGPDPAIELPKLFGVTTFELG</sequence>
<evidence type="ECO:0000313" key="3">
    <source>
        <dbReference type="Proteomes" id="UP000070433"/>
    </source>
</evidence>
<dbReference type="PATRIC" id="fig|94132.3.peg.3363"/>
<feature type="domain" description="N-acetyltransferase" evidence="1">
    <location>
        <begin position="7"/>
        <end position="157"/>
    </location>
</feature>
<gene>
    <name evidence="2" type="ORF">UC35_16485</name>
</gene>
<dbReference type="SUPFAM" id="SSF55729">
    <property type="entry name" value="Acyl-CoA N-acyltransferases (Nat)"/>
    <property type="match status" value="1"/>
</dbReference>
<dbReference type="Pfam" id="PF18014">
    <property type="entry name" value="Acetyltransf_18"/>
    <property type="match status" value="1"/>
</dbReference>
<dbReference type="Gene3D" id="3.40.630.30">
    <property type="match status" value="1"/>
</dbReference>
<dbReference type="PROSITE" id="PS51186">
    <property type="entry name" value="GNAT"/>
    <property type="match status" value="1"/>
</dbReference>
<name>A0A127JVV8_9BURK</name>
<dbReference type="RefSeq" id="WP_061501580.1">
    <property type="nucleotide sequence ID" value="NZ_CP010951.1"/>
</dbReference>
<dbReference type="EMBL" id="CP010951">
    <property type="protein sequence ID" value="AMO24146.1"/>
    <property type="molecule type" value="Genomic_DNA"/>
</dbReference>
<accession>A0A127JVV8</accession>
<dbReference type="Gene3D" id="3.40.630.90">
    <property type="match status" value="1"/>
</dbReference>
<dbReference type="CDD" id="cd04301">
    <property type="entry name" value="NAT_SF"/>
    <property type="match status" value="1"/>
</dbReference>
<dbReference type="InterPro" id="IPR041496">
    <property type="entry name" value="YitH/HolE_GNAT"/>
</dbReference>
<dbReference type="InterPro" id="IPR052729">
    <property type="entry name" value="Acyl/Acetyltrans_Enzymes"/>
</dbReference>
<protein>
    <submittedName>
        <fullName evidence="2">GCN5 family acetyltransferase</fullName>
    </submittedName>
</protein>
<dbReference type="Pfam" id="PF00583">
    <property type="entry name" value="Acetyltransf_1"/>
    <property type="match status" value="1"/>
</dbReference>
<dbReference type="PANTHER" id="PTHR47237:SF1">
    <property type="entry name" value="SLL0310 PROTEIN"/>
    <property type="match status" value="1"/>
</dbReference>
<keyword evidence="2" id="KW-0808">Transferase</keyword>
<dbReference type="Proteomes" id="UP000070433">
    <property type="component" value="Chromosome"/>
</dbReference>
<evidence type="ECO:0000259" key="1">
    <source>
        <dbReference type="PROSITE" id="PS51186"/>
    </source>
</evidence>
<keyword evidence="3" id="KW-1185">Reference proteome</keyword>
<organism evidence="2 3">
    <name type="scientific">Ramlibacter tataouinensis</name>
    <dbReference type="NCBI Taxonomy" id="94132"/>
    <lineage>
        <taxon>Bacteria</taxon>
        <taxon>Pseudomonadati</taxon>
        <taxon>Pseudomonadota</taxon>
        <taxon>Betaproteobacteria</taxon>
        <taxon>Burkholderiales</taxon>
        <taxon>Comamonadaceae</taxon>
        <taxon>Ramlibacter</taxon>
    </lineage>
</organism>
<reference evidence="2 3" key="1">
    <citation type="journal article" date="2014" name="Int. J. Syst. Evol. Microbiol.">
        <title>Ramlibacter solisilvae sp. nov., isolated from forest soil, and emended description of the genus Ramlibacter.</title>
        <authorList>
            <person name="Lee H.J."/>
            <person name="Lee S.H."/>
            <person name="Lee S.S."/>
            <person name="Lee J.S."/>
            <person name="Kim Y."/>
            <person name="Kim S.C."/>
            <person name="Jeon C.O."/>
        </authorList>
    </citation>
    <scope>NUCLEOTIDE SEQUENCE [LARGE SCALE GENOMIC DNA]</scope>
    <source>
        <strain evidence="2 3">5-10</strain>
    </source>
</reference>
<proteinExistence type="predicted"/>
<dbReference type="GO" id="GO:0016747">
    <property type="term" value="F:acyltransferase activity, transferring groups other than amino-acyl groups"/>
    <property type="evidence" value="ECO:0007669"/>
    <property type="project" value="InterPro"/>
</dbReference>
<dbReference type="PANTHER" id="PTHR47237">
    <property type="entry name" value="SLL0310 PROTEIN"/>
    <property type="match status" value="1"/>
</dbReference>
<dbReference type="AlphaFoldDB" id="A0A127JVV8"/>
<dbReference type="OrthoDB" id="20916at2"/>
<evidence type="ECO:0000313" key="2">
    <source>
        <dbReference type="EMBL" id="AMO24146.1"/>
    </source>
</evidence>